<dbReference type="OrthoDB" id="269227at2759"/>
<evidence type="ECO:0000256" key="7">
    <source>
        <dbReference type="PIRSR" id="PIRSR000137-2"/>
    </source>
</evidence>
<dbReference type="PROSITE" id="PS00623">
    <property type="entry name" value="GMC_OXRED_1"/>
    <property type="match status" value="1"/>
</dbReference>
<evidence type="ECO:0000256" key="5">
    <source>
        <dbReference type="ARBA" id="ARBA00023002"/>
    </source>
</evidence>
<feature type="active site" description="Proton donor" evidence="6">
    <location>
        <position position="546"/>
    </location>
</feature>
<dbReference type="SUPFAM" id="SSF51905">
    <property type="entry name" value="FAD/NAD(P)-binding domain"/>
    <property type="match status" value="1"/>
</dbReference>
<dbReference type="Proteomes" id="UP000245771">
    <property type="component" value="Unassembled WGS sequence"/>
</dbReference>
<comment type="cofactor">
    <cofactor evidence="1 7">
        <name>FAD</name>
        <dbReference type="ChEBI" id="CHEBI:57692"/>
    </cofactor>
</comment>
<name>A0A316VMD6_9BASI</name>
<evidence type="ECO:0000256" key="4">
    <source>
        <dbReference type="ARBA" id="ARBA00022827"/>
    </source>
</evidence>
<dbReference type="InParanoid" id="A0A316VMD6"/>
<feature type="active site" description="Proton acceptor" evidence="6">
    <location>
        <position position="589"/>
    </location>
</feature>
<dbReference type="GeneID" id="37021846"/>
<keyword evidence="11" id="KW-1185">Reference proteome</keyword>
<dbReference type="Pfam" id="PF05199">
    <property type="entry name" value="GMC_oxred_C"/>
    <property type="match status" value="1"/>
</dbReference>
<evidence type="ECO:0000256" key="8">
    <source>
        <dbReference type="RuleBase" id="RU003968"/>
    </source>
</evidence>
<dbReference type="Gene3D" id="3.50.50.60">
    <property type="entry name" value="FAD/NAD(P)-binding domain"/>
    <property type="match status" value="1"/>
</dbReference>
<evidence type="ECO:0000259" key="9">
    <source>
        <dbReference type="PROSITE" id="PS00623"/>
    </source>
</evidence>
<dbReference type="Gene3D" id="4.10.450.10">
    <property type="entry name" value="Glucose Oxidase, domain 2"/>
    <property type="match status" value="1"/>
</dbReference>
<keyword evidence="3 8" id="KW-0285">Flavoprotein</keyword>
<dbReference type="InterPro" id="IPR000172">
    <property type="entry name" value="GMC_OxRdtase_N"/>
</dbReference>
<gene>
    <name evidence="10" type="ORF">FA14DRAFT_167152</name>
</gene>
<dbReference type="InterPro" id="IPR007867">
    <property type="entry name" value="GMC_OxRtase_C"/>
</dbReference>
<dbReference type="RefSeq" id="XP_025358772.1">
    <property type="nucleotide sequence ID" value="XM_025500065.1"/>
</dbReference>
<dbReference type="GO" id="GO:0050660">
    <property type="term" value="F:flavin adenine dinucleotide binding"/>
    <property type="evidence" value="ECO:0007669"/>
    <property type="project" value="InterPro"/>
</dbReference>
<proteinExistence type="inferred from homology"/>
<comment type="similarity">
    <text evidence="2 8">Belongs to the GMC oxidoreductase family.</text>
</comment>
<protein>
    <submittedName>
        <fullName evidence="10">Alcohol oxidase</fullName>
    </submittedName>
</protein>
<dbReference type="InterPro" id="IPR036188">
    <property type="entry name" value="FAD/NAD-bd_sf"/>
</dbReference>
<sequence length="608" mass="65588">MNSKEDSLFPFLNQMKGTILTDPSSLSGQSFDIVIVGGGLTGAVAASRLSANSAKKILLVEAGRDSRNDDKIKSFSAYTQAFGDNKYDWDFKTEPQPLSNNKQYPMHQGKGLGGSTSINGGAFTLPPASQIDALGELGNDGWSWDTLKQYNIKFQNYKQPTADQVNKLKVKVDASAHGTNGPVTIGFSDQMYLGPQEDLFIQAQKEAFNAPAFVDLGTGNAGGGSGMIPQYTIPDSGAQRLRVSSATAYLTEDVEKRSNLVILTKTRATKILYASGSHGDAQASGVQLQSGKDGQKYKVNAKNVIVAAGAIRTPVFLEQSGIGDKSIVSGLGVTSRVDLPGVGRNLCEQQKNNVNSGKATQDLGAQSGSPSSAISLNTINQIMKGNSSDVRSYIESNIDQWAQQAVDAGASASKDGLVSQYKLMVKGIFEEQWPVSETFFITLGDSFMQQMWALLSFSRGYVHATSSNTWDAPKLNPRYWSAPIDMDIQVAANRGARRIFNTNAMKSDLQSAESMPGYDKIPQTSDQGDYNQWRDYILNGFESVWHPIGTAAMMPRNLGGVVDSQFKVYGTSNIFVIDSSILPMQLSTHLSSTLYAIAERAADILGKL</sequence>
<evidence type="ECO:0000313" key="10">
    <source>
        <dbReference type="EMBL" id="PWN38470.1"/>
    </source>
</evidence>
<dbReference type="PANTHER" id="PTHR11552:SF201">
    <property type="entry name" value="GLUCOSE-METHANOL-CHOLINE OXIDOREDUCTASE N-TERMINAL DOMAIN-CONTAINING PROTEIN"/>
    <property type="match status" value="1"/>
</dbReference>
<dbReference type="STRING" id="1280837.A0A316VMD6"/>
<keyword evidence="5" id="KW-0560">Oxidoreductase</keyword>
<dbReference type="SUPFAM" id="SSF54373">
    <property type="entry name" value="FAD-linked reductases, C-terminal domain"/>
    <property type="match status" value="1"/>
</dbReference>
<reference evidence="10 11" key="1">
    <citation type="journal article" date="2018" name="Mol. Biol. Evol.">
        <title>Broad Genomic Sampling Reveals a Smut Pathogenic Ancestry of the Fungal Clade Ustilaginomycotina.</title>
        <authorList>
            <person name="Kijpornyongpan T."/>
            <person name="Mondo S.J."/>
            <person name="Barry K."/>
            <person name="Sandor L."/>
            <person name="Lee J."/>
            <person name="Lipzen A."/>
            <person name="Pangilinan J."/>
            <person name="LaButti K."/>
            <person name="Hainaut M."/>
            <person name="Henrissat B."/>
            <person name="Grigoriev I.V."/>
            <person name="Spatafora J.W."/>
            <person name="Aime M.C."/>
        </authorList>
    </citation>
    <scope>NUCLEOTIDE SEQUENCE [LARGE SCALE GENOMIC DNA]</scope>
    <source>
        <strain evidence="10 11">MCA 3882</strain>
    </source>
</reference>
<accession>A0A316VMD6</accession>
<evidence type="ECO:0000256" key="3">
    <source>
        <dbReference type="ARBA" id="ARBA00022630"/>
    </source>
</evidence>
<organism evidence="10 11">
    <name type="scientific">Meira miltonrushii</name>
    <dbReference type="NCBI Taxonomy" id="1280837"/>
    <lineage>
        <taxon>Eukaryota</taxon>
        <taxon>Fungi</taxon>
        <taxon>Dikarya</taxon>
        <taxon>Basidiomycota</taxon>
        <taxon>Ustilaginomycotina</taxon>
        <taxon>Exobasidiomycetes</taxon>
        <taxon>Exobasidiales</taxon>
        <taxon>Brachybasidiaceae</taxon>
        <taxon>Meira</taxon>
    </lineage>
</organism>
<dbReference type="AlphaFoldDB" id="A0A316VMD6"/>
<dbReference type="Pfam" id="PF00732">
    <property type="entry name" value="GMC_oxred_N"/>
    <property type="match status" value="1"/>
</dbReference>
<dbReference type="PANTHER" id="PTHR11552">
    <property type="entry name" value="GLUCOSE-METHANOL-CHOLINE GMC OXIDOREDUCTASE"/>
    <property type="match status" value="1"/>
</dbReference>
<evidence type="ECO:0000256" key="2">
    <source>
        <dbReference type="ARBA" id="ARBA00010790"/>
    </source>
</evidence>
<dbReference type="PIRSF" id="PIRSF000137">
    <property type="entry name" value="Alcohol_oxidase"/>
    <property type="match status" value="1"/>
</dbReference>
<dbReference type="Gene3D" id="3.30.560.10">
    <property type="entry name" value="Glucose Oxidase, domain 3"/>
    <property type="match status" value="1"/>
</dbReference>
<evidence type="ECO:0000313" key="11">
    <source>
        <dbReference type="Proteomes" id="UP000245771"/>
    </source>
</evidence>
<feature type="domain" description="Glucose-methanol-choline oxidoreductase N-terminal" evidence="9">
    <location>
        <begin position="109"/>
        <end position="132"/>
    </location>
</feature>
<dbReference type="GO" id="GO:0016614">
    <property type="term" value="F:oxidoreductase activity, acting on CH-OH group of donors"/>
    <property type="evidence" value="ECO:0007669"/>
    <property type="project" value="InterPro"/>
</dbReference>
<evidence type="ECO:0000256" key="6">
    <source>
        <dbReference type="PIRSR" id="PIRSR000137-1"/>
    </source>
</evidence>
<dbReference type="EMBL" id="KZ819602">
    <property type="protein sequence ID" value="PWN38470.1"/>
    <property type="molecule type" value="Genomic_DNA"/>
</dbReference>
<feature type="binding site" evidence="7">
    <location>
        <begin position="545"/>
        <end position="546"/>
    </location>
    <ligand>
        <name>FAD</name>
        <dbReference type="ChEBI" id="CHEBI:57692"/>
    </ligand>
</feature>
<dbReference type="InterPro" id="IPR012132">
    <property type="entry name" value="GMC_OxRdtase"/>
</dbReference>
<evidence type="ECO:0000256" key="1">
    <source>
        <dbReference type="ARBA" id="ARBA00001974"/>
    </source>
</evidence>
<dbReference type="InterPro" id="IPR027424">
    <property type="entry name" value="Glucose_Oxidase_domain_2"/>
</dbReference>
<keyword evidence="4 7" id="KW-0274">FAD</keyword>